<feature type="domain" description="SHSP" evidence="4">
    <location>
        <begin position="1"/>
        <end position="105"/>
    </location>
</feature>
<dbReference type="InterPro" id="IPR008978">
    <property type="entry name" value="HSP20-like_chaperone"/>
</dbReference>
<dbReference type="PANTHER" id="PTHR11527">
    <property type="entry name" value="HEAT-SHOCK PROTEIN 20 FAMILY MEMBER"/>
    <property type="match status" value="1"/>
</dbReference>
<dbReference type="Gene3D" id="2.60.40.790">
    <property type="match status" value="1"/>
</dbReference>
<evidence type="ECO:0000259" key="4">
    <source>
        <dbReference type="PROSITE" id="PS01031"/>
    </source>
</evidence>
<dbReference type="SUPFAM" id="SSF49764">
    <property type="entry name" value="HSP20-like chaperones"/>
    <property type="match status" value="1"/>
</dbReference>
<dbReference type="InterPro" id="IPR002068">
    <property type="entry name" value="A-crystallin/Hsp20_dom"/>
</dbReference>
<dbReference type="PROSITE" id="PS01031">
    <property type="entry name" value="SHSP"/>
    <property type="match status" value="1"/>
</dbReference>
<accession>A0A0C9V060</accession>
<sequence>MDLHESKDKNELTAIFELPGMKKEEVSIDVHNNRLVVSGQSTLSNELDKDGYAIRERRFGKFQRMLPLPHGIKPDDIKAVMENGVLTVRFPRMRAEQEPKKIPIT</sequence>
<dbReference type="AlphaFoldDB" id="A0A0C9V060"/>
<name>A0A0C9V060_SPHS4</name>
<protein>
    <recommendedName>
        <fullName evidence="4">SHSP domain-containing protein</fullName>
    </recommendedName>
</protein>
<gene>
    <name evidence="5" type="ORF">M422DRAFT_267641</name>
</gene>
<evidence type="ECO:0000313" key="6">
    <source>
        <dbReference type="Proteomes" id="UP000054279"/>
    </source>
</evidence>
<comment type="similarity">
    <text evidence="2 3">Belongs to the small heat shock protein (HSP20) family.</text>
</comment>
<dbReference type="CDD" id="cd06464">
    <property type="entry name" value="ACD_sHsps-like"/>
    <property type="match status" value="1"/>
</dbReference>
<keyword evidence="6" id="KW-1185">Reference proteome</keyword>
<dbReference type="HOGENOM" id="CLU_046737_8_11_1"/>
<dbReference type="OrthoDB" id="1431247at2759"/>
<evidence type="ECO:0000256" key="3">
    <source>
        <dbReference type="RuleBase" id="RU003616"/>
    </source>
</evidence>
<evidence type="ECO:0000256" key="2">
    <source>
        <dbReference type="PROSITE-ProRule" id="PRU00285"/>
    </source>
</evidence>
<organism evidence="5 6">
    <name type="scientific">Sphaerobolus stellatus (strain SS14)</name>
    <dbReference type="NCBI Taxonomy" id="990650"/>
    <lineage>
        <taxon>Eukaryota</taxon>
        <taxon>Fungi</taxon>
        <taxon>Dikarya</taxon>
        <taxon>Basidiomycota</taxon>
        <taxon>Agaricomycotina</taxon>
        <taxon>Agaricomycetes</taxon>
        <taxon>Phallomycetidae</taxon>
        <taxon>Geastrales</taxon>
        <taxon>Sphaerobolaceae</taxon>
        <taxon>Sphaerobolus</taxon>
    </lineage>
</organism>
<dbReference type="Proteomes" id="UP000054279">
    <property type="component" value="Unassembled WGS sequence"/>
</dbReference>
<dbReference type="Pfam" id="PF00011">
    <property type="entry name" value="HSP20"/>
    <property type="match status" value="1"/>
</dbReference>
<proteinExistence type="inferred from homology"/>
<evidence type="ECO:0000256" key="1">
    <source>
        <dbReference type="ARBA" id="ARBA00023016"/>
    </source>
</evidence>
<evidence type="ECO:0000313" key="5">
    <source>
        <dbReference type="EMBL" id="KIJ30810.1"/>
    </source>
</evidence>
<dbReference type="EMBL" id="KN837254">
    <property type="protein sequence ID" value="KIJ30810.1"/>
    <property type="molecule type" value="Genomic_DNA"/>
</dbReference>
<keyword evidence="1" id="KW-0346">Stress response</keyword>
<reference evidence="5 6" key="1">
    <citation type="submission" date="2014-06" db="EMBL/GenBank/DDBJ databases">
        <title>Evolutionary Origins and Diversification of the Mycorrhizal Mutualists.</title>
        <authorList>
            <consortium name="DOE Joint Genome Institute"/>
            <consortium name="Mycorrhizal Genomics Consortium"/>
            <person name="Kohler A."/>
            <person name="Kuo A."/>
            <person name="Nagy L.G."/>
            <person name="Floudas D."/>
            <person name="Copeland A."/>
            <person name="Barry K.W."/>
            <person name="Cichocki N."/>
            <person name="Veneault-Fourrey C."/>
            <person name="LaButti K."/>
            <person name="Lindquist E.A."/>
            <person name="Lipzen A."/>
            <person name="Lundell T."/>
            <person name="Morin E."/>
            <person name="Murat C."/>
            <person name="Riley R."/>
            <person name="Ohm R."/>
            <person name="Sun H."/>
            <person name="Tunlid A."/>
            <person name="Henrissat B."/>
            <person name="Grigoriev I.V."/>
            <person name="Hibbett D.S."/>
            <person name="Martin F."/>
        </authorList>
    </citation>
    <scope>NUCLEOTIDE SEQUENCE [LARGE SCALE GENOMIC DNA]</scope>
    <source>
        <strain evidence="5 6">SS14</strain>
    </source>
</reference>
<dbReference type="InterPro" id="IPR031107">
    <property type="entry name" value="Small_HSP"/>
</dbReference>